<feature type="compositionally biased region" description="Polar residues" evidence="2">
    <location>
        <begin position="453"/>
        <end position="464"/>
    </location>
</feature>
<dbReference type="InterPro" id="IPR013083">
    <property type="entry name" value="Znf_RING/FYVE/PHD"/>
</dbReference>
<organism evidence="5">
    <name type="scientific">Cladocopium goreaui</name>
    <dbReference type="NCBI Taxonomy" id="2562237"/>
    <lineage>
        <taxon>Eukaryota</taxon>
        <taxon>Sar</taxon>
        <taxon>Alveolata</taxon>
        <taxon>Dinophyceae</taxon>
        <taxon>Suessiales</taxon>
        <taxon>Symbiodiniaceae</taxon>
        <taxon>Cladocopium</taxon>
    </lineage>
</organism>
<evidence type="ECO:0000259" key="4">
    <source>
        <dbReference type="PROSITE" id="PS50089"/>
    </source>
</evidence>
<feature type="domain" description="RING-type" evidence="4">
    <location>
        <begin position="392"/>
        <end position="431"/>
    </location>
</feature>
<dbReference type="EMBL" id="CAMXCT020000166">
    <property type="protein sequence ID" value="CAL1128258.1"/>
    <property type="molecule type" value="Genomic_DNA"/>
</dbReference>
<dbReference type="Proteomes" id="UP001152797">
    <property type="component" value="Unassembled WGS sequence"/>
</dbReference>
<feature type="region of interest" description="Disordered" evidence="2">
    <location>
        <begin position="449"/>
        <end position="510"/>
    </location>
</feature>
<dbReference type="PROSITE" id="PS50089">
    <property type="entry name" value="ZF_RING_2"/>
    <property type="match status" value="1"/>
</dbReference>
<dbReference type="Pfam" id="PF13920">
    <property type="entry name" value="zf-C3HC4_3"/>
    <property type="match status" value="1"/>
</dbReference>
<evidence type="ECO:0000256" key="2">
    <source>
        <dbReference type="SAM" id="MobiDB-lite"/>
    </source>
</evidence>
<feature type="transmembrane region" description="Helical" evidence="3">
    <location>
        <begin position="114"/>
        <end position="135"/>
    </location>
</feature>
<evidence type="ECO:0000313" key="5">
    <source>
        <dbReference type="EMBL" id="CAI3974883.1"/>
    </source>
</evidence>
<comment type="caution">
    <text evidence="5">The sequence shown here is derived from an EMBL/GenBank/DDBJ whole genome shotgun (WGS) entry which is preliminary data.</text>
</comment>
<dbReference type="OrthoDB" id="418580at2759"/>
<keyword evidence="1" id="KW-0862">Zinc</keyword>
<accession>A0A9P1FG23</accession>
<gene>
    <name evidence="5" type="ORF">C1SCF055_LOCUS3248</name>
</gene>
<evidence type="ECO:0000256" key="3">
    <source>
        <dbReference type="SAM" id="Phobius"/>
    </source>
</evidence>
<feature type="transmembrane region" description="Helical" evidence="3">
    <location>
        <begin position="142"/>
        <end position="160"/>
    </location>
</feature>
<name>A0A9P1FG23_9DINO</name>
<dbReference type="AlphaFoldDB" id="A0A9P1FG23"/>
<keyword evidence="3" id="KW-0812">Transmembrane</keyword>
<dbReference type="Gene3D" id="3.30.40.10">
    <property type="entry name" value="Zinc/RING finger domain, C3HC4 (zinc finger)"/>
    <property type="match status" value="1"/>
</dbReference>
<feature type="region of interest" description="Disordered" evidence="2">
    <location>
        <begin position="517"/>
        <end position="536"/>
    </location>
</feature>
<dbReference type="GO" id="GO:0008270">
    <property type="term" value="F:zinc ion binding"/>
    <property type="evidence" value="ECO:0007669"/>
    <property type="project" value="UniProtKB-KW"/>
</dbReference>
<evidence type="ECO:0000313" key="7">
    <source>
        <dbReference type="Proteomes" id="UP001152797"/>
    </source>
</evidence>
<feature type="transmembrane region" description="Helical" evidence="3">
    <location>
        <begin position="46"/>
        <end position="66"/>
    </location>
</feature>
<dbReference type="EMBL" id="CAMXCT030000166">
    <property type="protein sequence ID" value="CAL4762195.1"/>
    <property type="molecule type" value="Genomic_DNA"/>
</dbReference>
<sequence>MLPGWNCYCGWGYAVKHGLTGYETDSAKCMGVVYTFSMWASRVIELLLVNLYRYFLALALLLVPFGRKRAICDHHRPGLWNIFRRMVGMPSTCPGDCVLPSQYSSDSFMDDLAWSIYVVELMCWAYLFCVVIYLTVLFLWSVILWLSVLLLFAAAAFFAICACCAEGLAGCADCCAGAGGGCVADCPCGCDCFGAGFAHGFAHGPLEAEMFYFGGTFPHDPFWTLNGYGGATRGDSDCCCCCCRLRELCLPIAAMVYVFPVLPENAWGGMVGYLCLGTHQWTPVERMYTGGNRVVDFLGMGWRRNSDLHNDQDWRSRVFDFLAGDPLPVSEAYSPRTSRDDPHAHLLNEYMANGKQVVHVGLARAVLIKRPLEKGRDKCVPSSFEDYLQNTCWICREESDEWDLWVSCHHLFCSRCSSQMLIRRMPCPLCRVASTTVLRGASALPSAAFRQGNPANRQFTSSVPKQGLGSQLPPPPTDTQVVANRSRQLEAAQAPPTALPRAQQSRPVTPMDMETSVAIPKLPTPSARSKEHEAPRVQEMPKAAAVGVPKAAVISSVQPSASLASAALPTSAGTNVARRSPTQQVLPSEPKVAAVAAVAAVAVAAPTSKELFQEAQPMEHAAGPSESSQAVVAATTVHALSGAKRLQGFKTSTAGAPYRLCKVRPALEVLAQICECPPLSGVAIPEQEAVNKVLTSTSPIRPVSLSGMYLLRKIRPGQEQPSILASTAGIMFLRHRAKSTGCKESAQSFGQADALPGLKCLEHASPSSEAVRFDAPKLTELAASHRVLSGSLRLRNRHTSCAGILFRRHLKTT</sequence>
<keyword evidence="1" id="KW-0479">Metal-binding</keyword>
<proteinExistence type="predicted"/>
<keyword evidence="3" id="KW-1133">Transmembrane helix</keyword>
<protein>
    <submittedName>
        <fullName evidence="6">Tbc2 translation factor, chloroplastic</fullName>
    </submittedName>
</protein>
<reference evidence="5" key="1">
    <citation type="submission" date="2022-10" db="EMBL/GenBank/DDBJ databases">
        <authorList>
            <person name="Chen Y."/>
            <person name="Dougan E. K."/>
            <person name="Chan C."/>
            <person name="Rhodes N."/>
            <person name="Thang M."/>
        </authorList>
    </citation>
    <scope>NUCLEOTIDE SEQUENCE</scope>
</reference>
<evidence type="ECO:0000256" key="1">
    <source>
        <dbReference type="PROSITE-ProRule" id="PRU00175"/>
    </source>
</evidence>
<keyword evidence="3" id="KW-0472">Membrane</keyword>
<evidence type="ECO:0000313" key="6">
    <source>
        <dbReference type="EMBL" id="CAL4762195.1"/>
    </source>
</evidence>
<dbReference type="InterPro" id="IPR001841">
    <property type="entry name" value="Znf_RING"/>
</dbReference>
<dbReference type="EMBL" id="CAMXCT010000166">
    <property type="protein sequence ID" value="CAI3974883.1"/>
    <property type="molecule type" value="Genomic_DNA"/>
</dbReference>
<reference evidence="6 7" key="2">
    <citation type="submission" date="2024-05" db="EMBL/GenBank/DDBJ databases">
        <authorList>
            <person name="Chen Y."/>
            <person name="Shah S."/>
            <person name="Dougan E. K."/>
            <person name="Thang M."/>
            <person name="Chan C."/>
        </authorList>
    </citation>
    <scope>NUCLEOTIDE SEQUENCE [LARGE SCALE GENOMIC DNA]</scope>
</reference>
<keyword evidence="1" id="KW-0863">Zinc-finger</keyword>
<keyword evidence="7" id="KW-1185">Reference proteome</keyword>
<dbReference type="SUPFAM" id="SSF57850">
    <property type="entry name" value="RING/U-box"/>
    <property type="match status" value="1"/>
</dbReference>